<keyword evidence="4" id="KW-1185">Reference proteome</keyword>
<dbReference type="HOGENOM" id="CLU_2829242_0_0_11"/>
<proteinExistence type="predicted"/>
<keyword evidence="2" id="KW-1133">Transmembrane helix</keyword>
<evidence type="ECO:0000256" key="2">
    <source>
        <dbReference type="SAM" id="Phobius"/>
    </source>
</evidence>
<dbReference type="Proteomes" id="UP000007842">
    <property type="component" value="Chromosome"/>
</dbReference>
<evidence type="ECO:0000256" key="1">
    <source>
        <dbReference type="SAM" id="MobiDB-lite"/>
    </source>
</evidence>
<protein>
    <submittedName>
        <fullName evidence="3">Uncharacterized protein</fullName>
    </submittedName>
</protein>
<keyword evidence="2" id="KW-0812">Transmembrane</keyword>
<accession>G8WMW2</accession>
<keyword evidence="2" id="KW-0472">Membrane</keyword>
<name>G8WMW2_STREN</name>
<sequence>MEPTQRKTTGPAGTALAFSTVAAVLAIAAPWARRTWRTRGGGGLAGAVPDGCHPPNSCPRRPHPDA</sequence>
<evidence type="ECO:0000313" key="4">
    <source>
        <dbReference type="Proteomes" id="UP000007842"/>
    </source>
</evidence>
<dbReference type="KEGG" id="scy:SCATT_03100"/>
<organism evidence="3 4">
    <name type="scientific">Streptantibioticus cattleyicolor (strain ATCC 35852 / DSM 46488 / JCM 4925 / NBRC 14057 / NRRL 8057)</name>
    <name type="common">Streptomyces cattleya</name>
    <dbReference type="NCBI Taxonomy" id="1003195"/>
    <lineage>
        <taxon>Bacteria</taxon>
        <taxon>Bacillati</taxon>
        <taxon>Actinomycetota</taxon>
        <taxon>Actinomycetes</taxon>
        <taxon>Kitasatosporales</taxon>
        <taxon>Streptomycetaceae</taxon>
        <taxon>Streptantibioticus</taxon>
    </lineage>
</organism>
<gene>
    <name evidence="3" type="ordered locus">SCATT_03100</name>
</gene>
<feature type="transmembrane region" description="Helical" evidence="2">
    <location>
        <begin position="12"/>
        <end position="32"/>
    </location>
</feature>
<dbReference type="AlphaFoldDB" id="G8WMW2"/>
<evidence type="ECO:0000313" key="3">
    <source>
        <dbReference type="EMBL" id="AEW92681.1"/>
    </source>
</evidence>
<dbReference type="PATRIC" id="fig|1003195.29.peg.304"/>
<feature type="region of interest" description="Disordered" evidence="1">
    <location>
        <begin position="40"/>
        <end position="66"/>
    </location>
</feature>
<dbReference type="STRING" id="1003195.SCATT_03100"/>
<reference evidence="4" key="1">
    <citation type="submission" date="2011-12" db="EMBL/GenBank/DDBJ databases">
        <title>Complete genome sequence of Streptomyces cattleya strain DSM 46488.</title>
        <authorList>
            <person name="Ou H.-Y."/>
            <person name="Li P."/>
            <person name="Zhao C."/>
            <person name="O'Hagan D."/>
            <person name="Deng Z."/>
        </authorList>
    </citation>
    <scope>NUCLEOTIDE SEQUENCE [LARGE SCALE GENOMIC DNA]</scope>
    <source>
        <strain evidence="4">ATCC 35852 / DSM 46488 / JCM 4925 / NBRC 14057 / NRRL 8057</strain>
    </source>
</reference>
<dbReference type="RefSeq" id="WP_014627285.1">
    <property type="nucleotide sequence ID" value="NC_016111.1"/>
</dbReference>
<dbReference type="EMBL" id="CP003219">
    <property type="protein sequence ID" value="AEW92681.1"/>
    <property type="molecule type" value="Genomic_DNA"/>
</dbReference>